<dbReference type="AlphaFoldDB" id="A0A2Z5FXV8"/>
<gene>
    <name evidence="3" type="ORF">ACPOL_1866</name>
</gene>
<name>A0A2Z5FXV8_9BACT</name>
<dbReference type="Pfam" id="PF13478">
    <property type="entry name" value="XdhC_C"/>
    <property type="match status" value="1"/>
</dbReference>
<evidence type="ECO:0000259" key="2">
    <source>
        <dbReference type="Pfam" id="PF13478"/>
    </source>
</evidence>
<dbReference type="PANTHER" id="PTHR30388:SF4">
    <property type="entry name" value="MOLYBDENUM COFACTOR INSERTION CHAPERONE PAOD"/>
    <property type="match status" value="1"/>
</dbReference>
<feature type="domain" description="XdhC Rossmann" evidence="2">
    <location>
        <begin position="167"/>
        <end position="310"/>
    </location>
</feature>
<dbReference type="InterPro" id="IPR003777">
    <property type="entry name" value="XdhC_CoxI"/>
</dbReference>
<evidence type="ECO:0000259" key="1">
    <source>
        <dbReference type="Pfam" id="PF02625"/>
    </source>
</evidence>
<dbReference type="Pfam" id="PF02625">
    <property type="entry name" value="XdhC_CoxI"/>
    <property type="match status" value="1"/>
</dbReference>
<keyword evidence="4" id="KW-1185">Reference proteome</keyword>
<dbReference type="InterPro" id="IPR052698">
    <property type="entry name" value="MoCofactor_Util/Proc"/>
</dbReference>
<sequence>MTAETRDLVRMWRSGSARALITLVRVQGSSYRKVGARLMIDQHGNYVGSISGGCLEADLLRKAHWLIKDGASMVRYSTEFDDTDAIPFGLGCGGTLDLLVEPAGTREFDLLMTTLERSLRGDSAEMITILPSDSRHFQRFLVEPFGLRSTLEDDTCFLEQVEPPPRVLILGAGDDAQPLVKLAALLGWRVVVFDGRTQWAKASRFPDAERVLHLDLRDAADLDVGERDLVILMSHSYSQDRDWLRYILPRRPLYLALLGARQRSFKIVTEASEILGWSLHEVAKGVATPAGLDLGGDGPVAIALAIVSEMQACLNGRALRSRPPLLKSSEPVEEGADVSRVFCPAWSSSDV</sequence>
<dbReference type="EMBL" id="CP030840">
    <property type="protein sequence ID" value="AXC11206.1"/>
    <property type="molecule type" value="Genomic_DNA"/>
</dbReference>
<dbReference type="Gene3D" id="3.40.50.720">
    <property type="entry name" value="NAD(P)-binding Rossmann-like Domain"/>
    <property type="match status" value="1"/>
</dbReference>
<organism evidence="3 4">
    <name type="scientific">Acidisarcina polymorpha</name>
    <dbReference type="NCBI Taxonomy" id="2211140"/>
    <lineage>
        <taxon>Bacteria</taxon>
        <taxon>Pseudomonadati</taxon>
        <taxon>Acidobacteriota</taxon>
        <taxon>Terriglobia</taxon>
        <taxon>Terriglobales</taxon>
        <taxon>Acidobacteriaceae</taxon>
        <taxon>Acidisarcina</taxon>
    </lineage>
</organism>
<reference evidence="3 4" key="1">
    <citation type="journal article" date="2018" name="Front. Microbiol.">
        <title>Hydrolytic Capabilities as a Key to Environmental Success: Chitinolytic and Cellulolytic Acidobacteria From Acidic Sub-arctic Soils and Boreal Peatlands.</title>
        <authorList>
            <person name="Belova S.E."/>
            <person name="Ravin N.V."/>
            <person name="Pankratov T.A."/>
            <person name="Rakitin A.L."/>
            <person name="Ivanova A.A."/>
            <person name="Beletsky A.V."/>
            <person name="Mardanov A.V."/>
            <person name="Sinninghe Damste J.S."/>
            <person name="Dedysh S.N."/>
        </authorList>
    </citation>
    <scope>NUCLEOTIDE SEQUENCE [LARGE SCALE GENOMIC DNA]</scope>
    <source>
        <strain evidence="3 4">SBC82</strain>
    </source>
</reference>
<evidence type="ECO:0000313" key="4">
    <source>
        <dbReference type="Proteomes" id="UP000253606"/>
    </source>
</evidence>
<dbReference type="KEGG" id="abas:ACPOL_1866"/>
<dbReference type="PANTHER" id="PTHR30388">
    <property type="entry name" value="ALDEHYDE OXIDOREDUCTASE MOLYBDENUM COFACTOR ASSEMBLY PROTEIN"/>
    <property type="match status" value="1"/>
</dbReference>
<evidence type="ECO:0000313" key="3">
    <source>
        <dbReference type="EMBL" id="AXC11206.1"/>
    </source>
</evidence>
<feature type="domain" description="XdhC- CoxI" evidence="1">
    <location>
        <begin position="12"/>
        <end position="76"/>
    </location>
</feature>
<dbReference type="OrthoDB" id="9773039at2"/>
<accession>A0A2Z5FXV8</accession>
<proteinExistence type="predicted"/>
<dbReference type="Proteomes" id="UP000253606">
    <property type="component" value="Chromosome"/>
</dbReference>
<protein>
    <submittedName>
        <fullName evidence="3">Xanthine and CO dehydrogenases maturation factor, XdhC/CoxF family</fullName>
    </submittedName>
</protein>
<dbReference type="InterPro" id="IPR027051">
    <property type="entry name" value="XdhC_Rossmann_dom"/>
</dbReference>